<keyword evidence="1" id="KW-0614">Plasmid</keyword>
<dbReference type="Gene3D" id="3.10.450.50">
    <property type="match status" value="1"/>
</dbReference>
<protein>
    <recommendedName>
        <fullName evidence="2">DUF4440 domain-containing protein</fullName>
    </recommendedName>
</protein>
<evidence type="ECO:0008006" key="2">
    <source>
        <dbReference type="Google" id="ProtNLM"/>
    </source>
</evidence>
<dbReference type="RefSeq" id="WP_000181069.1">
    <property type="nucleotide sequence ID" value="NZ_KT754161.1"/>
</dbReference>
<evidence type="ECO:0000313" key="1">
    <source>
        <dbReference type="EMBL" id="AMQ11588.1"/>
    </source>
</evidence>
<dbReference type="SUPFAM" id="SSF54427">
    <property type="entry name" value="NTF2-like"/>
    <property type="match status" value="1"/>
</dbReference>
<sequence>MTNFKSDLNLIRKEWYNAFYSGNTEMLDYLEADWFISTNGQKVIYKKHQLRKIDMRPARILPGIERYEYDVVMREFKGIACVSGKAEIKQNDGNILMAFIENWIKVNGGWKMQFISYEKI</sequence>
<dbReference type="AlphaFoldDB" id="A0A142CLZ3"/>
<organism evidence="1">
    <name type="scientific">Shigella dysenteriae 1</name>
    <dbReference type="NCBI Taxonomy" id="984897"/>
    <lineage>
        <taxon>Bacteria</taxon>
        <taxon>Pseudomonadati</taxon>
        <taxon>Pseudomonadota</taxon>
        <taxon>Gammaproteobacteria</taxon>
        <taxon>Enterobacterales</taxon>
        <taxon>Enterobacteriaceae</taxon>
        <taxon>Shigella</taxon>
    </lineage>
</organism>
<geneLocation type="plasmid" evidence="1">
    <name>pCAR10</name>
</geneLocation>
<proteinExistence type="predicted"/>
<dbReference type="InterPro" id="IPR032710">
    <property type="entry name" value="NTF2-like_dom_sf"/>
</dbReference>
<dbReference type="EMBL" id="KT754161">
    <property type="protein sequence ID" value="AMQ11588.1"/>
    <property type="molecule type" value="Genomic_DNA"/>
</dbReference>
<accession>A0A142CLZ3</accession>
<reference evidence="1" key="1">
    <citation type="journal article" date="2016" name="Nat. Microbiol.">
        <title>Global phylogeography and evolutionary history of Shigella dysenteriae type 1.</title>
        <authorList>
            <person name="Njamkepo E."/>
            <person name="Fawal N."/>
            <person name="Tran-Dien A."/>
            <person name="Hawkey J."/>
            <person name="Strockbine N."/>
            <person name="Jenkins C."/>
            <person name="Talukder K.A."/>
            <person name="Bercion R."/>
            <person name="Kuleshov K."/>
            <person name="Kolinska R."/>
            <person name="Russell J.E."/>
            <person name="Kaftyreva L."/>
            <person name="Accou-Demartin M."/>
            <person name="Karas A."/>
            <person name="Vandenberg O."/>
            <person name="Mather A.E."/>
            <person name="Mason C.J."/>
            <person name="Page A.J."/>
            <person name="Ramamurthy T."/>
            <person name="Bizet C."/>
            <person name="Gamian A."/>
            <person name="Carle I."/>
            <person name="Sow A.G."/>
            <person name="Bouchier C."/>
            <person name="Wester A.L."/>
            <person name="Lejay-Collin M."/>
            <person name="Fonkoua M.C."/>
            <person name="Hello S.L."/>
            <person name="Blaser M.J."/>
            <person name="Jernberg C."/>
            <person name="Ruckly C."/>
            <person name="Merens A."/>
            <person name="Page A.L."/>
            <person name="Aslett M."/>
            <person name="Roggentin P."/>
            <person name="Fruth A."/>
            <person name="Denamur E."/>
            <person name="Venkatesan M."/>
            <person name="Bercovier H."/>
            <person name="Bodhidatta L."/>
            <person name="Chiou C.S."/>
            <person name="Clermont D."/>
            <person name="Colonna B."/>
            <person name="Egorova S."/>
            <person name="Pazhani G.P."/>
            <person name="Ezernitchi A.V."/>
            <person name="Guigon G."/>
            <person name="Harris S.R."/>
            <person name="Izumiya H."/>
            <person name="Korzeniowska-Kowal A."/>
            <person name="Lutynska A."/>
            <person name="Gouali M."/>
            <person name="Grimont F."/>
            <person name="Langendorf C."/>
            <person name="Marejkova M."/>
            <person name="Peterson L.A."/>
            <person name="Perez-Perez G."/>
            <person name="Ngandjio A."/>
            <person name="Podkolzin A."/>
            <person name="Souche E."/>
            <person name="Makarova M."/>
            <person name="Shipulin G.A."/>
            <person name="Ye C."/>
            <person name="Zemlickova H."/>
            <person name="Herpay M."/>
            <person name="Grimont P.A."/>
            <person name="Parkhill J."/>
            <person name="Sansonetti P."/>
            <person name="Holt K.E."/>
            <person name="Brisse S."/>
            <person name="Thomson N.R."/>
            <person name="Weill F.X."/>
        </authorList>
    </citation>
    <scope>NUCLEOTIDE SEQUENCE</scope>
    <source>
        <strain evidence="1">CAR10</strain>
        <plasmid evidence="1">pCAR10</plasmid>
    </source>
</reference>
<name>A0A142CLZ3_SHIDY</name>